<reference evidence="11 12" key="1">
    <citation type="submission" date="2017-02" db="EMBL/GenBank/DDBJ databases">
        <authorList>
            <person name="Peterson S.W."/>
        </authorList>
    </citation>
    <scope>NUCLEOTIDE SEQUENCE [LARGE SCALE GENOMIC DNA]</scope>
    <source>
        <strain evidence="11 12">VKM Ac-2059</strain>
    </source>
</reference>
<protein>
    <submittedName>
        <fullName evidence="11">Helicase conserved C-terminal domain-containing protein</fullName>
    </submittedName>
</protein>
<feature type="compositionally biased region" description="Basic and acidic residues" evidence="7">
    <location>
        <begin position="51"/>
        <end position="330"/>
    </location>
</feature>
<feature type="domain" description="Helicase C-terminal" evidence="9">
    <location>
        <begin position="591"/>
        <end position="734"/>
    </location>
</feature>
<dbReference type="SMART" id="SM00487">
    <property type="entry name" value="DEXDc"/>
    <property type="match status" value="1"/>
</dbReference>
<evidence type="ECO:0000256" key="1">
    <source>
        <dbReference type="ARBA" id="ARBA00022741"/>
    </source>
</evidence>
<dbReference type="SMART" id="SM00490">
    <property type="entry name" value="HELICc"/>
    <property type="match status" value="1"/>
</dbReference>
<dbReference type="GO" id="GO:0003676">
    <property type="term" value="F:nucleic acid binding"/>
    <property type="evidence" value="ECO:0007669"/>
    <property type="project" value="InterPro"/>
</dbReference>
<dbReference type="InterPro" id="IPR014001">
    <property type="entry name" value="Helicase_ATP-bd"/>
</dbReference>
<dbReference type="GO" id="GO:0003724">
    <property type="term" value="F:RNA helicase activity"/>
    <property type="evidence" value="ECO:0007669"/>
    <property type="project" value="InterPro"/>
</dbReference>
<evidence type="ECO:0000259" key="8">
    <source>
        <dbReference type="PROSITE" id="PS51192"/>
    </source>
</evidence>
<keyword evidence="1" id="KW-0547">Nucleotide-binding</keyword>
<dbReference type="CDD" id="cd18787">
    <property type="entry name" value="SF2_C_DEAD"/>
    <property type="match status" value="1"/>
</dbReference>
<evidence type="ECO:0000256" key="7">
    <source>
        <dbReference type="SAM" id="MobiDB-lite"/>
    </source>
</evidence>
<dbReference type="InterPro" id="IPR027417">
    <property type="entry name" value="P-loop_NTPase"/>
</dbReference>
<dbReference type="InterPro" id="IPR014014">
    <property type="entry name" value="RNA_helicase_DEAD_Q_motif"/>
</dbReference>
<dbReference type="PROSITE" id="PS51195">
    <property type="entry name" value="Q_MOTIF"/>
    <property type="match status" value="1"/>
</dbReference>
<comment type="similarity">
    <text evidence="5">Belongs to the DEAD box helicase family.</text>
</comment>
<feature type="short sequence motif" description="Q motif" evidence="6">
    <location>
        <begin position="359"/>
        <end position="387"/>
    </location>
</feature>
<evidence type="ECO:0000256" key="2">
    <source>
        <dbReference type="ARBA" id="ARBA00022801"/>
    </source>
</evidence>
<evidence type="ECO:0000256" key="5">
    <source>
        <dbReference type="ARBA" id="ARBA00038437"/>
    </source>
</evidence>
<evidence type="ECO:0000313" key="11">
    <source>
        <dbReference type="EMBL" id="SKC67265.1"/>
    </source>
</evidence>
<keyword evidence="4" id="KW-0067">ATP-binding</keyword>
<dbReference type="PROSITE" id="PS51194">
    <property type="entry name" value="HELICASE_CTER"/>
    <property type="match status" value="1"/>
</dbReference>
<dbReference type="CDD" id="cd00268">
    <property type="entry name" value="DEADc"/>
    <property type="match status" value="1"/>
</dbReference>
<dbReference type="AlphaFoldDB" id="A0A1T5KUX4"/>
<dbReference type="SUPFAM" id="SSF52540">
    <property type="entry name" value="P-loop containing nucleoside triphosphate hydrolases"/>
    <property type="match status" value="1"/>
</dbReference>
<name>A0A1T5KUX4_9MICO</name>
<dbReference type="RefSeq" id="WP_079728539.1">
    <property type="nucleotide sequence ID" value="NZ_FUZP01000003.1"/>
</dbReference>
<dbReference type="GO" id="GO:0005524">
    <property type="term" value="F:ATP binding"/>
    <property type="evidence" value="ECO:0007669"/>
    <property type="project" value="UniProtKB-KW"/>
</dbReference>
<dbReference type="Pfam" id="PF00271">
    <property type="entry name" value="Helicase_C"/>
    <property type="match status" value="1"/>
</dbReference>
<dbReference type="GO" id="GO:0016787">
    <property type="term" value="F:hydrolase activity"/>
    <property type="evidence" value="ECO:0007669"/>
    <property type="project" value="UniProtKB-KW"/>
</dbReference>
<gene>
    <name evidence="11" type="ORF">SAMN06309945_2496</name>
</gene>
<feature type="domain" description="Helicase ATP-binding" evidence="8">
    <location>
        <begin position="390"/>
        <end position="568"/>
    </location>
</feature>
<dbReference type="InterPro" id="IPR050079">
    <property type="entry name" value="DEAD_box_RNA_helicase"/>
</dbReference>
<dbReference type="EMBL" id="FUZP01000003">
    <property type="protein sequence ID" value="SKC67265.1"/>
    <property type="molecule type" value="Genomic_DNA"/>
</dbReference>
<dbReference type="OrthoDB" id="9805696at2"/>
<evidence type="ECO:0000313" key="12">
    <source>
        <dbReference type="Proteomes" id="UP000190857"/>
    </source>
</evidence>
<evidence type="ECO:0000256" key="6">
    <source>
        <dbReference type="PROSITE-ProRule" id="PRU00552"/>
    </source>
</evidence>
<dbReference type="STRING" id="123320.SAMN06309945_2496"/>
<dbReference type="Gene3D" id="3.40.50.300">
    <property type="entry name" value="P-loop containing nucleotide triphosphate hydrolases"/>
    <property type="match status" value="2"/>
</dbReference>
<feature type="region of interest" description="Disordered" evidence="7">
    <location>
        <begin position="1"/>
        <end position="335"/>
    </location>
</feature>
<evidence type="ECO:0000256" key="4">
    <source>
        <dbReference type="ARBA" id="ARBA00022840"/>
    </source>
</evidence>
<dbReference type="InterPro" id="IPR044742">
    <property type="entry name" value="DEAD/DEAH_RhlB"/>
</dbReference>
<feature type="domain" description="DEAD-box RNA helicase Q" evidence="10">
    <location>
        <begin position="359"/>
        <end position="387"/>
    </location>
</feature>
<dbReference type="GO" id="GO:0005829">
    <property type="term" value="C:cytosol"/>
    <property type="evidence" value="ECO:0007669"/>
    <property type="project" value="TreeGrafter"/>
</dbReference>
<keyword evidence="3 11" id="KW-0347">Helicase</keyword>
<dbReference type="PANTHER" id="PTHR47959">
    <property type="entry name" value="ATP-DEPENDENT RNA HELICASE RHLE-RELATED"/>
    <property type="match status" value="1"/>
</dbReference>
<dbReference type="InterPro" id="IPR011545">
    <property type="entry name" value="DEAD/DEAH_box_helicase_dom"/>
</dbReference>
<sequence>MPKKKPVGGRPAKNYDPNYAAKRPAGKPGSRSEGHRGFRAADPNAPKKARWNADERAAKHAGRYSDEPRAKRSDDDRAPRSFDRDDRAPRRDNDAPRSFNRDDRAPRRDNDAPRRFDRDDRAPRSFNRDDRAPRSFNRDDRAPRRDNDAPRRFDRDDRAPRSFNRDDRAPRSAGRDDRAPRSFNRDDRAPRSFNRDDRAPRRDNDAPRRFDRDDRAPRSFNRDDRAPRSAGRDDRAPRSFNRDDRAPRSFNRDDRAPRRDNDAPRSFNRDDRAPRRDNDAPRRFDRDSKPAFRDDKPAFRDAKPPRTFTRDGRPENEGRASDFYPKRDAANRPGFSGDEDVVLERLEAQATTATDVEGVTFQDLGLGGNISGALAELGAASPFPIQAATIPDVLAGRDVLGRGRTGSGKTIAFGAPLVEKLMENGGGKRREMGRKPRALILAPTRELALQIDRTVQPIARSVGLFTTQIYGGVPQGRQVGALQRGVDIIIGTPGRIEDLIEQGRLDLSEVSIVVLDEADHMCDLGFLEPVQRIIRETASGNQKLLFSATLDKGVAALVNEFLQNPAVHEVAGEDQASSTIDHRVLVVEHRDKDQLIEQLADREEKTLIFARTRAYAERLTDQLEDAGIPAVALHGDLNQARRTRNLEKVTSGRVKVLVATDVAARGIHVDDITLVVQADAPDEYKTYLHRSGRTGRAGKEGVVVTLIPRSRQRRMTELLGRAEIEADFVEARPGDDIIEGLAGRMTLADITA</sequence>
<evidence type="ECO:0000259" key="9">
    <source>
        <dbReference type="PROSITE" id="PS51194"/>
    </source>
</evidence>
<dbReference type="InterPro" id="IPR001650">
    <property type="entry name" value="Helicase_C-like"/>
</dbReference>
<dbReference type="PANTHER" id="PTHR47959:SF13">
    <property type="entry name" value="ATP-DEPENDENT RNA HELICASE RHLE"/>
    <property type="match status" value="1"/>
</dbReference>
<keyword evidence="2" id="KW-0378">Hydrolase</keyword>
<organism evidence="11 12">
    <name type="scientific">Okibacterium fritillariae</name>
    <dbReference type="NCBI Taxonomy" id="123320"/>
    <lineage>
        <taxon>Bacteria</taxon>
        <taxon>Bacillati</taxon>
        <taxon>Actinomycetota</taxon>
        <taxon>Actinomycetes</taxon>
        <taxon>Micrococcales</taxon>
        <taxon>Microbacteriaceae</taxon>
        <taxon>Okibacterium</taxon>
    </lineage>
</organism>
<proteinExistence type="inferred from homology"/>
<dbReference type="Pfam" id="PF00270">
    <property type="entry name" value="DEAD"/>
    <property type="match status" value="1"/>
</dbReference>
<accession>A0A1T5KUX4</accession>
<evidence type="ECO:0000256" key="3">
    <source>
        <dbReference type="ARBA" id="ARBA00022806"/>
    </source>
</evidence>
<dbReference type="Proteomes" id="UP000190857">
    <property type="component" value="Unassembled WGS sequence"/>
</dbReference>
<evidence type="ECO:0000259" key="10">
    <source>
        <dbReference type="PROSITE" id="PS51195"/>
    </source>
</evidence>
<dbReference type="PROSITE" id="PS51192">
    <property type="entry name" value="HELICASE_ATP_BIND_1"/>
    <property type="match status" value="1"/>
</dbReference>
<keyword evidence="12" id="KW-1185">Reference proteome</keyword>